<feature type="transmembrane region" description="Helical" evidence="7">
    <location>
        <begin position="162"/>
        <end position="185"/>
    </location>
</feature>
<evidence type="ECO:0000313" key="9">
    <source>
        <dbReference type="EMBL" id="KQK25033.1"/>
    </source>
</evidence>
<proteinExistence type="inferred from homology"/>
<feature type="transmembrane region" description="Helical" evidence="7">
    <location>
        <begin position="197"/>
        <end position="216"/>
    </location>
</feature>
<evidence type="ECO:0000256" key="3">
    <source>
        <dbReference type="ARBA" id="ARBA00022475"/>
    </source>
</evidence>
<feature type="domain" description="VTT" evidence="8">
    <location>
        <begin position="71"/>
        <end position="177"/>
    </location>
</feature>
<dbReference type="InterPro" id="IPR032818">
    <property type="entry name" value="DedA-like"/>
</dbReference>
<evidence type="ECO:0000256" key="4">
    <source>
        <dbReference type="ARBA" id="ARBA00022692"/>
    </source>
</evidence>
<evidence type="ECO:0000256" key="7">
    <source>
        <dbReference type="RuleBase" id="RU367016"/>
    </source>
</evidence>
<evidence type="ECO:0000256" key="1">
    <source>
        <dbReference type="ARBA" id="ARBA00004651"/>
    </source>
</evidence>
<dbReference type="AlphaFoldDB" id="A0A0Q3LP54"/>
<comment type="caution">
    <text evidence="9">The sequence shown here is derived from an EMBL/GenBank/DDBJ whole genome shotgun (WGS) entry which is preliminary data.</text>
</comment>
<reference evidence="9 10" key="1">
    <citation type="submission" date="2015-10" db="EMBL/GenBank/DDBJ databases">
        <title>Chryseobacterium aquaticum genome.</title>
        <authorList>
            <person name="Newman J.D."/>
            <person name="Ferguson M.B."/>
            <person name="Miller J.R."/>
        </authorList>
    </citation>
    <scope>NUCLEOTIDE SEQUENCE [LARGE SCALE GENOMIC DNA]</scope>
    <source>
        <strain evidence="9 10">KCTC 12483</strain>
    </source>
</reference>
<evidence type="ECO:0000259" key="8">
    <source>
        <dbReference type="Pfam" id="PF09335"/>
    </source>
</evidence>
<keyword evidence="4 7" id="KW-0812">Transmembrane</keyword>
<dbReference type="RefSeq" id="WP_056015786.1">
    <property type="nucleotide sequence ID" value="NZ_LLYZ01000008.1"/>
</dbReference>
<evidence type="ECO:0000313" key="10">
    <source>
        <dbReference type="Proteomes" id="UP000051682"/>
    </source>
</evidence>
<feature type="transmembrane region" description="Helical" evidence="7">
    <location>
        <begin position="21"/>
        <end position="41"/>
    </location>
</feature>
<gene>
    <name evidence="9" type="ORF">AR438_12930</name>
</gene>
<protein>
    <submittedName>
        <fullName evidence="9">Alkaline phosphatase</fullName>
    </submittedName>
</protein>
<dbReference type="Pfam" id="PF09335">
    <property type="entry name" value="VTT_dom"/>
    <property type="match status" value="1"/>
</dbReference>
<sequence>MEDFNSWRDLLNPEFYIKMGGFWLILFIIFAETGLFVGFFLPGDSLLFVSGIYAVEIIKETFGSTGSEFLDTTILATAVAFAAIVGNQVGYWFGNKTGPALYNKKDTFLFKKKYLYQAHDFFEKNGALAIIMARFLPVVRTFTPIIAGIVKMDKKDFLRDNIIGGFLWSFLLIFAGHYLNELFAVQFGIDLKTKLEYIIIIIVLITTLPVILKFILGAPKENPKLEDETLDDLIDKEE</sequence>
<evidence type="ECO:0000256" key="5">
    <source>
        <dbReference type="ARBA" id="ARBA00022989"/>
    </source>
</evidence>
<dbReference type="Proteomes" id="UP000051682">
    <property type="component" value="Unassembled WGS sequence"/>
</dbReference>
<keyword evidence="6 7" id="KW-0472">Membrane</keyword>
<organism evidence="9 10">
    <name type="scientific">Chryseobacterium aquaticum</name>
    <dbReference type="NCBI Taxonomy" id="452084"/>
    <lineage>
        <taxon>Bacteria</taxon>
        <taxon>Pseudomonadati</taxon>
        <taxon>Bacteroidota</taxon>
        <taxon>Flavobacteriia</taxon>
        <taxon>Flavobacteriales</taxon>
        <taxon>Weeksellaceae</taxon>
        <taxon>Chryseobacterium group</taxon>
        <taxon>Chryseobacterium</taxon>
    </lineage>
</organism>
<evidence type="ECO:0000256" key="6">
    <source>
        <dbReference type="ARBA" id="ARBA00023136"/>
    </source>
</evidence>
<dbReference type="InterPro" id="IPR032816">
    <property type="entry name" value="VTT_dom"/>
</dbReference>
<dbReference type="PANTHER" id="PTHR30353">
    <property type="entry name" value="INNER MEMBRANE PROTEIN DEDA-RELATED"/>
    <property type="match status" value="1"/>
</dbReference>
<name>A0A0Q3LP54_9FLAO</name>
<feature type="transmembrane region" description="Helical" evidence="7">
    <location>
        <begin position="127"/>
        <end position="150"/>
    </location>
</feature>
<dbReference type="EMBL" id="LLYZ01000008">
    <property type="protein sequence ID" value="KQK25033.1"/>
    <property type="molecule type" value="Genomic_DNA"/>
</dbReference>
<accession>A0A0Q3LP54</accession>
<keyword evidence="5 7" id="KW-1133">Transmembrane helix</keyword>
<dbReference type="OrthoDB" id="9813426at2"/>
<dbReference type="PANTHER" id="PTHR30353:SF0">
    <property type="entry name" value="TRANSMEMBRANE PROTEIN"/>
    <property type="match status" value="1"/>
</dbReference>
<comment type="subcellular location">
    <subcellularLocation>
        <location evidence="1 7">Cell membrane</location>
        <topology evidence="1 7">Multi-pass membrane protein</topology>
    </subcellularLocation>
</comment>
<dbReference type="GO" id="GO:0005886">
    <property type="term" value="C:plasma membrane"/>
    <property type="evidence" value="ECO:0007669"/>
    <property type="project" value="UniProtKB-SubCell"/>
</dbReference>
<keyword evidence="3 7" id="KW-1003">Cell membrane</keyword>
<comment type="similarity">
    <text evidence="2 7">Belongs to the DedA family.</text>
</comment>
<evidence type="ECO:0000256" key="2">
    <source>
        <dbReference type="ARBA" id="ARBA00010792"/>
    </source>
</evidence>
<dbReference type="STRING" id="452084.AR438_12930"/>
<keyword evidence="10" id="KW-1185">Reference proteome</keyword>